<dbReference type="EMBL" id="RLII01000018">
    <property type="protein sequence ID" value="RXE58433.1"/>
    <property type="molecule type" value="Genomic_DNA"/>
</dbReference>
<dbReference type="SUPFAM" id="SSF51445">
    <property type="entry name" value="(Trans)glycosidases"/>
    <property type="match status" value="2"/>
</dbReference>
<dbReference type="InterPro" id="IPR052762">
    <property type="entry name" value="PCW_deacetylase/CE"/>
</dbReference>
<dbReference type="InterPro" id="IPR018087">
    <property type="entry name" value="Glyco_hydro_5_CS"/>
</dbReference>
<dbReference type="PROSITE" id="PS00448">
    <property type="entry name" value="CLOS_CELLULOSOME_RPT"/>
    <property type="match status" value="1"/>
</dbReference>
<dbReference type="PROSITE" id="PS51766">
    <property type="entry name" value="DOCKERIN"/>
    <property type="match status" value="1"/>
</dbReference>
<dbReference type="Gene3D" id="3.20.20.80">
    <property type="entry name" value="Glycosidases"/>
    <property type="match status" value="2"/>
</dbReference>
<evidence type="ECO:0000256" key="8">
    <source>
        <dbReference type="ARBA" id="ARBA00023001"/>
    </source>
</evidence>
<dbReference type="InterPro" id="IPR001087">
    <property type="entry name" value="GDSL"/>
</dbReference>
<dbReference type="InterPro" id="IPR001547">
    <property type="entry name" value="Glyco_hydro_5"/>
</dbReference>
<accession>A0A4Q0I2J1</accession>
<dbReference type="SUPFAM" id="SSF63446">
    <property type="entry name" value="Type I dockerin domain"/>
    <property type="match status" value="1"/>
</dbReference>
<dbReference type="GO" id="GO:0005576">
    <property type="term" value="C:extracellular region"/>
    <property type="evidence" value="ECO:0007669"/>
    <property type="project" value="UniProtKB-SubCell"/>
</dbReference>
<dbReference type="EC" id="3.1.1.72" evidence="4"/>
<keyword evidence="10" id="KW-0326">Glycosidase</keyword>
<evidence type="ECO:0000256" key="11">
    <source>
        <dbReference type="ARBA" id="ARBA00023326"/>
    </source>
</evidence>
<evidence type="ECO:0000256" key="5">
    <source>
        <dbReference type="ARBA" id="ARBA00022525"/>
    </source>
</evidence>
<evidence type="ECO:0000256" key="2">
    <source>
        <dbReference type="ARBA" id="ARBA00004613"/>
    </source>
</evidence>
<reference evidence="16" key="1">
    <citation type="submission" date="2018-11" db="EMBL/GenBank/DDBJ databases">
        <title>Genome sequencing of a novel mesophilic and cellulolytic organism within the genus Hungateiclostridium.</title>
        <authorList>
            <person name="Rettenmaier R."/>
            <person name="Liebl W."/>
            <person name="Zverlov V."/>
        </authorList>
    </citation>
    <scope>NUCLEOTIDE SEQUENCE [LARGE SCALE GENOMIC DNA]</scope>
    <source>
        <strain evidence="16">N2K1</strain>
    </source>
</reference>
<dbReference type="InterPro" id="IPR016134">
    <property type="entry name" value="Dockerin_dom"/>
</dbReference>
<dbReference type="AlphaFoldDB" id="A0A4Q0I2J1"/>
<dbReference type="Pfam" id="PF00404">
    <property type="entry name" value="Dockerin_1"/>
    <property type="match status" value="1"/>
</dbReference>
<evidence type="ECO:0000256" key="6">
    <source>
        <dbReference type="ARBA" id="ARBA00022729"/>
    </source>
</evidence>
<dbReference type="InterPro" id="IPR018247">
    <property type="entry name" value="EF_Hand_1_Ca_BS"/>
</dbReference>
<dbReference type="InterPro" id="IPR036439">
    <property type="entry name" value="Dockerin_dom_sf"/>
</dbReference>
<dbReference type="RefSeq" id="WP_128706213.1">
    <property type="nucleotide sequence ID" value="NZ_RLII01000018.1"/>
</dbReference>
<dbReference type="PROSITE" id="PS00018">
    <property type="entry name" value="EF_HAND_1"/>
    <property type="match status" value="2"/>
</dbReference>
<dbReference type="InterPro" id="IPR036514">
    <property type="entry name" value="SGNH_hydro_sf"/>
</dbReference>
<dbReference type="PANTHER" id="PTHR37834:SF2">
    <property type="entry name" value="ESTERASE, SGNH HYDROLASE-TYPE"/>
    <property type="match status" value="1"/>
</dbReference>
<evidence type="ECO:0000313" key="15">
    <source>
        <dbReference type="EMBL" id="RXE58433.1"/>
    </source>
</evidence>
<dbReference type="Pfam" id="PF00150">
    <property type="entry name" value="Cellulase"/>
    <property type="match status" value="2"/>
</dbReference>
<dbReference type="PANTHER" id="PTHR37834">
    <property type="entry name" value="GDSL-LIKE LIPASE/ACYLHYDROLASE DOMAIN PROTEIN (AFU_ORTHOLOGUE AFUA_2G00620)"/>
    <property type="match status" value="1"/>
</dbReference>
<feature type="compositionally biased region" description="Low complexity" evidence="12">
    <location>
        <begin position="689"/>
        <end position="703"/>
    </location>
</feature>
<sequence>MKKVVSLVCMLVMLASLLATFTVGAASPVNGFQVSGTKLLDANGNEFVMRGVNHAHTWYKSELKTTIPALAKAGCNAVRIVLSNGEQWTKDSASEVSNIISLCEQNKMIAILEVHDATGYNDEASLLAAANYFVDIKSALVGKEDTVIINIANEWGGTWDSAAWASGYKKAIPVIRNAGLTHTILVDSTGWGQYGACVKERGKEVFAVDVLKNTMFAVHMYGYAGKDEATIKSMIEGAQSQGLAICVGEFGWNHSDGDVDEEAIMRYCQEKNVGWLAWSWKGNGGGVEYLDMAYDWAGNSLSEWGNNVVNGPNGLKNTSVICSVFTGVTPTPTTTLAPTPIPTSSSDPDSGMRDISAIDFVKDIKIGWNLGNTLDAPTETGWGNPRTTKAMIDKVKEMGFNAVRVPVTWDTHIGSAPSYKIDEAWLNRVEEVVNYVIDNDMYAIINVHHDNTWIIPTYANEEQSKEKLVKLWEQIADRFKDYSDYLVFETMNEPRVIGSPTEWTGGTYENRDVINKFNLAVVNTIRASGGNNAKRFIMVPTNAATSLDVALNDLVIPNNDDRVIVSIHAYSPYFFAMDVNGTSNWGSDYDKTSLSYELDAIYNRFVKNGRAVIIGEFGTIDKNNLSSRVAHAEHYAKEAAARGITVFWWDNGYYYPGEAETYALLNRYTLKWYYPEIAQALVRGAGGNPSYTPSPTPTKSSMPTPSPTPSVLYGDVNGDGKVNSTDLTTLKRFLLRIIDEFPSPNGRIAADVNGDKKITSTDLTLMNRYLLHIIDKFPVEGTPDDNNPGILYNGRFDFSDPKGAKCAWSGSNVELNFYGTEASATIKSTGENWFQAIVDGNPLPPFSVNTTTSTVKLVSGLTEGNHSLVLWKRTEASLGEAQFLGFDFGSGKLLSAPNPLERKIEFIGDSITCAYGNEGTSKEQSFTPRNENSYLSYAAITARNLNASSNIVAWSGIGLTTNYGGAAGPVMLDRYPYTLPYSGVEWDFSKYVPQVVVINLGTNDFSITPDKTEFITAYKTLIGQVRKNYPDAHVFCCIGPMLWGTGLDSCRSYVTEIVNDYNKKGDSKVYLVEFPQQNGSTGYGEDWHPSLATHELMADQLTEEIKSKLGW</sequence>
<dbReference type="Proteomes" id="UP000289166">
    <property type="component" value="Unassembled WGS sequence"/>
</dbReference>
<dbReference type="InterPro" id="IPR040794">
    <property type="entry name" value="CE2_N"/>
</dbReference>
<feature type="signal peptide" evidence="13">
    <location>
        <begin position="1"/>
        <end position="25"/>
    </location>
</feature>
<keyword evidence="9" id="KW-0119">Carbohydrate metabolism</keyword>
<dbReference type="PROSITE" id="PS00659">
    <property type="entry name" value="GLYCOSYL_HYDROL_F5"/>
    <property type="match status" value="1"/>
</dbReference>
<evidence type="ECO:0000256" key="4">
    <source>
        <dbReference type="ARBA" id="ARBA00013092"/>
    </source>
</evidence>
<dbReference type="Gene3D" id="3.40.50.1110">
    <property type="entry name" value="SGNH hydrolase"/>
    <property type="match status" value="1"/>
</dbReference>
<protein>
    <recommendedName>
        <fullName evidence="4">acetylxylan esterase</fullName>
        <ecNumber evidence="4">3.1.1.72</ecNumber>
    </recommendedName>
</protein>
<feature type="domain" description="Dockerin" evidence="14">
    <location>
        <begin position="709"/>
        <end position="779"/>
    </location>
</feature>
<dbReference type="GO" id="GO:0046555">
    <property type="term" value="F:acetylxylan esterase activity"/>
    <property type="evidence" value="ECO:0007669"/>
    <property type="project" value="UniProtKB-EC"/>
</dbReference>
<feature type="region of interest" description="Disordered" evidence="12">
    <location>
        <begin position="685"/>
        <end position="707"/>
    </location>
</feature>
<dbReference type="Pfam" id="PF17996">
    <property type="entry name" value="CE2_N"/>
    <property type="match status" value="1"/>
</dbReference>
<comment type="caution">
    <text evidence="15">The sequence shown here is derived from an EMBL/GenBank/DDBJ whole genome shotgun (WGS) entry which is preliminary data.</text>
</comment>
<comment type="catalytic activity">
    <reaction evidence="1">
        <text>Deacetylation of xylans and xylo-oligosaccharides.</text>
        <dbReference type="EC" id="3.1.1.72"/>
    </reaction>
</comment>
<keyword evidence="8" id="KW-0136">Cellulose degradation</keyword>
<keyword evidence="6 13" id="KW-0732">Signal</keyword>
<evidence type="ECO:0000256" key="13">
    <source>
        <dbReference type="SAM" id="SignalP"/>
    </source>
</evidence>
<dbReference type="Gene3D" id="1.10.1330.10">
    <property type="entry name" value="Dockerin domain"/>
    <property type="match status" value="1"/>
</dbReference>
<evidence type="ECO:0000256" key="1">
    <source>
        <dbReference type="ARBA" id="ARBA00001691"/>
    </source>
</evidence>
<dbReference type="FunFam" id="1.10.1330.10:FF:000001">
    <property type="entry name" value="Endoglucanase D"/>
    <property type="match status" value="1"/>
</dbReference>
<dbReference type="GO" id="GO:0004553">
    <property type="term" value="F:hydrolase activity, hydrolyzing O-glycosyl compounds"/>
    <property type="evidence" value="ECO:0007669"/>
    <property type="project" value="InterPro"/>
</dbReference>
<keyword evidence="7 15" id="KW-0378">Hydrolase</keyword>
<dbReference type="GO" id="GO:2000884">
    <property type="term" value="P:glucomannan catabolic process"/>
    <property type="evidence" value="ECO:0007669"/>
    <property type="project" value="UniProtKB-ARBA"/>
</dbReference>
<evidence type="ECO:0000313" key="16">
    <source>
        <dbReference type="Proteomes" id="UP000289166"/>
    </source>
</evidence>
<comment type="pathway">
    <text evidence="3">Glycan degradation; xylan degradation.</text>
</comment>
<gene>
    <name evidence="15" type="ORF">EFD62_12280</name>
</gene>
<evidence type="ECO:0000256" key="9">
    <source>
        <dbReference type="ARBA" id="ARBA00023277"/>
    </source>
</evidence>
<dbReference type="FunFam" id="3.40.50.1110:FF:000057">
    <property type="entry name" value="Acetylxylan esterase / glucomannan deacetylase"/>
    <property type="match status" value="1"/>
</dbReference>
<name>A0A4Q0I2J1_9FIRM</name>
<comment type="subcellular location">
    <subcellularLocation>
        <location evidence="2">Secreted</location>
    </subcellularLocation>
</comment>
<dbReference type="SUPFAM" id="SSF52266">
    <property type="entry name" value="SGNH hydrolase"/>
    <property type="match status" value="1"/>
</dbReference>
<evidence type="ECO:0000256" key="10">
    <source>
        <dbReference type="ARBA" id="ARBA00023295"/>
    </source>
</evidence>
<dbReference type="GO" id="GO:0030245">
    <property type="term" value="P:cellulose catabolic process"/>
    <property type="evidence" value="ECO:0007669"/>
    <property type="project" value="UniProtKB-KW"/>
</dbReference>
<dbReference type="InterPro" id="IPR002105">
    <property type="entry name" value="Dockerin_1_rpt"/>
</dbReference>
<keyword evidence="11" id="KW-0624">Polysaccharide degradation</keyword>
<evidence type="ECO:0000256" key="7">
    <source>
        <dbReference type="ARBA" id="ARBA00022801"/>
    </source>
</evidence>
<organism evidence="15 16">
    <name type="scientific">Acetivibrio mesophilus</name>
    <dbReference type="NCBI Taxonomy" id="2487273"/>
    <lineage>
        <taxon>Bacteria</taxon>
        <taxon>Bacillati</taxon>
        <taxon>Bacillota</taxon>
        <taxon>Clostridia</taxon>
        <taxon>Eubacteriales</taxon>
        <taxon>Oscillospiraceae</taxon>
        <taxon>Acetivibrio</taxon>
    </lineage>
</organism>
<evidence type="ECO:0000256" key="3">
    <source>
        <dbReference type="ARBA" id="ARBA00004851"/>
    </source>
</evidence>
<dbReference type="Gene3D" id="2.60.120.260">
    <property type="entry name" value="Galactose-binding domain-like"/>
    <property type="match status" value="1"/>
</dbReference>
<evidence type="ECO:0000259" key="14">
    <source>
        <dbReference type="PROSITE" id="PS51766"/>
    </source>
</evidence>
<dbReference type="Pfam" id="PF00657">
    <property type="entry name" value="Lipase_GDSL"/>
    <property type="match status" value="1"/>
</dbReference>
<dbReference type="InterPro" id="IPR037461">
    <property type="entry name" value="CtCE2-like_dom"/>
</dbReference>
<evidence type="ECO:0000256" key="12">
    <source>
        <dbReference type="SAM" id="MobiDB-lite"/>
    </source>
</evidence>
<dbReference type="OrthoDB" id="9800955at2"/>
<dbReference type="GO" id="GO:0045493">
    <property type="term" value="P:xylan catabolic process"/>
    <property type="evidence" value="ECO:0007669"/>
    <property type="project" value="UniProtKB-ARBA"/>
</dbReference>
<dbReference type="CDD" id="cd01831">
    <property type="entry name" value="Endoglucanase_E_like"/>
    <property type="match status" value="1"/>
</dbReference>
<feature type="chain" id="PRO_5020409437" description="acetylxylan esterase" evidence="13">
    <location>
        <begin position="26"/>
        <end position="1111"/>
    </location>
</feature>
<dbReference type="CDD" id="cd14256">
    <property type="entry name" value="Dockerin_I"/>
    <property type="match status" value="1"/>
</dbReference>
<proteinExistence type="predicted"/>
<keyword evidence="16" id="KW-1185">Reference proteome</keyword>
<keyword evidence="5" id="KW-0964">Secreted</keyword>
<dbReference type="InterPro" id="IPR017853">
    <property type="entry name" value="GH"/>
</dbReference>